<gene>
    <name evidence="8" type="ORF">MTR67_051404</name>
</gene>
<dbReference type="InterPro" id="IPR041373">
    <property type="entry name" value="RT_RNaseH"/>
</dbReference>
<evidence type="ECO:0000313" key="8">
    <source>
        <dbReference type="EMBL" id="WMV58019.1"/>
    </source>
</evidence>
<keyword evidence="5" id="KW-0378">Hydrolase</keyword>
<dbReference type="Gene3D" id="3.30.70.270">
    <property type="match status" value="1"/>
</dbReference>
<sequence length="261" mass="30587">MEVRSFVGLASYYREFLKNFTFITTHLTNLTKKEIPFEWTEKCEESFQKLKTLLTAVPILALPVEVHEKNYPTHDLELAEVLFALKIWRHYLYGVKCEVFTDHRSLQHVFTQKNLNLRQRRWMELLKDYKQFNIIREIQTLESKLMQLGISQKGGVLASIEVRATFIEEIKAKQFEDETLSELKKKTLMGKAQATTLDAKGVLSFKGRIWVPRVDDLIQKVVERVLWFAIFHSFKCDQDVPRFEANLLVPRHEEGYSGVCG</sequence>
<dbReference type="AlphaFoldDB" id="A0AAF0V6G2"/>
<dbReference type="SUPFAM" id="SSF56672">
    <property type="entry name" value="DNA/RNA polymerases"/>
    <property type="match status" value="1"/>
</dbReference>
<name>A0AAF0V6G2_SOLVR</name>
<dbReference type="GO" id="GO:0004519">
    <property type="term" value="F:endonuclease activity"/>
    <property type="evidence" value="ECO:0007669"/>
    <property type="project" value="UniProtKB-KW"/>
</dbReference>
<dbReference type="InterPro" id="IPR043128">
    <property type="entry name" value="Rev_trsase/Diguanyl_cyclase"/>
</dbReference>
<keyword evidence="3" id="KW-0540">Nuclease</keyword>
<evidence type="ECO:0000256" key="2">
    <source>
        <dbReference type="ARBA" id="ARBA00022695"/>
    </source>
</evidence>
<proteinExistence type="predicted"/>
<evidence type="ECO:0000256" key="5">
    <source>
        <dbReference type="ARBA" id="ARBA00022801"/>
    </source>
</evidence>
<dbReference type="InterPro" id="IPR043502">
    <property type="entry name" value="DNA/RNA_pol_sf"/>
</dbReference>
<dbReference type="PANTHER" id="PTHR37984:SF5">
    <property type="entry name" value="PROTEIN NYNRIN-LIKE"/>
    <property type="match status" value="1"/>
</dbReference>
<organism evidence="8 9">
    <name type="scientific">Solanum verrucosum</name>
    <dbReference type="NCBI Taxonomy" id="315347"/>
    <lineage>
        <taxon>Eukaryota</taxon>
        <taxon>Viridiplantae</taxon>
        <taxon>Streptophyta</taxon>
        <taxon>Embryophyta</taxon>
        <taxon>Tracheophyta</taxon>
        <taxon>Spermatophyta</taxon>
        <taxon>Magnoliopsida</taxon>
        <taxon>eudicotyledons</taxon>
        <taxon>Gunneridae</taxon>
        <taxon>Pentapetalae</taxon>
        <taxon>asterids</taxon>
        <taxon>lamiids</taxon>
        <taxon>Solanales</taxon>
        <taxon>Solanaceae</taxon>
        <taxon>Solanoideae</taxon>
        <taxon>Solaneae</taxon>
        <taxon>Solanum</taxon>
    </lineage>
</organism>
<evidence type="ECO:0000256" key="1">
    <source>
        <dbReference type="ARBA" id="ARBA00022679"/>
    </source>
</evidence>
<dbReference type="Proteomes" id="UP001234989">
    <property type="component" value="Chromosome 12"/>
</dbReference>
<keyword evidence="6" id="KW-0695">RNA-directed DNA polymerase</keyword>
<reference evidence="8" key="1">
    <citation type="submission" date="2023-08" db="EMBL/GenBank/DDBJ databases">
        <title>A de novo genome assembly of Solanum verrucosum Schlechtendal, a Mexican diploid species geographically isolated from the other diploid A-genome species in potato relatives.</title>
        <authorList>
            <person name="Hosaka K."/>
        </authorList>
    </citation>
    <scope>NUCLEOTIDE SEQUENCE</scope>
    <source>
        <tissue evidence="8">Young leaves</tissue>
    </source>
</reference>
<keyword evidence="2" id="KW-0548">Nucleotidyltransferase</keyword>
<keyword evidence="1" id="KW-0808">Transferase</keyword>
<keyword evidence="9" id="KW-1185">Reference proteome</keyword>
<evidence type="ECO:0000259" key="7">
    <source>
        <dbReference type="Pfam" id="PF17917"/>
    </source>
</evidence>
<protein>
    <recommendedName>
        <fullName evidence="7">Reverse transcriptase RNase H-like domain-containing protein</fullName>
    </recommendedName>
</protein>
<dbReference type="FunFam" id="3.30.70.270:FF:000020">
    <property type="entry name" value="Transposon Tf2-6 polyprotein-like Protein"/>
    <property type="match status" value="1"/>
</dbReference>
<feature type="domain" description="Reverse transcriptase RNase H-like" evidence="7">
    <location>
        <begin position="66"/>
        <end position="129"/>
    </location>
</feature>
<dbReference type="GO" id="GO:0016787">
    <property type="term" value="F:hydrolase activity"/>
    <property type="evidence" value="ECO:0007669"/>
    <property type="project" value="UniProtKB-KW"/>
</dbReference>
<evidence type="ECO:0000313" key="9">
    <source>
        <dbReference type="Proteomes" id="UP001234989"/>
    </source>
</evidence>
<evidence type="ECO:0000256" key="6">
    <source>
        <dbReference type="ARBA" id="ARBA00022918"/>
    </source>
</evidence>
<dbReference type="InterPro" id="IPR050951">
    <property type="entry name" value="Retrovirus_Pol_polyprotein"/>
</dbReference>
<dbReference type="Pfam" id="PF17917">
    <property type="entry name" value="RT_RNaseH"/>
    <property type="match status" value="1"/>
</dbReference>
<accession>A0AAF0V6G2</accession>
<dbReference type="GO" id="GO:0003964">
    <property type="term" value="F:RNA-directed DNA polymerase activity"/>
    <property type="evidence" value="ECO:0007669"/>
    <property type="project" value="UniProtKB-KW"/>
</dbReference>
<dbReference type="EMBL" id="CP133623">
    <property type="protein sequence ID" value="WMV58019.1"/>
    <property type="molecule type" value="Genomic_DNA"/>
</dbReference>
<keyword evidence="4" id="KW-0255">Endonuclease</keyword>
<dbReference type="PANTHER" id="PTHR37984">
    <property type="entry name" value="PROTEIN CBG26694"/>
    <property type="match status" value="1"/>
</dbReference>
<evidence type="ECO:0000256" key="4">
    <source>
        <dbReference type="ARBA" id="ARBA00022759"/>
    </source>
</evidence>
<evidence type="ECO:0000256" key="3">
    <source>
        <dbReference type="ARBA" id="ARBA00022722"/>
    </source>
</evidence>